<keyword evidence="3 6" id="KW-1133">Transmembrane helix</keyword>
<keyword evidence="4 6" id="KW-0472">Membrane</keyword>
<dbReference type="InterPro" id="IPR020846">
    <property type="entry name" value="MFS_dom"/>
</dbReference>
<feature type="transmembrane region" description="Helical" evidence="6">
    <location>
        <begin position="420"/>
        <end position="439"/>
    </location>
</feature>
<feature type="transmembrane region" description="Helical" evidence="6">
    <location>
        <begin position="169"/>
        <end position="190"/>
    </location>
</feature>
<gene>
    <name evidence="8" type="ORF">NTJ_01039</name>
</gene>
<evidence type="ECO:0000256" key="6">
    <source>
        <dbReference type="SAM" id="Phobius"/>
    </source>
</evidence>
<evidence type="ECO:0000313" key="8">
    <source>
        <dbReference type="EMBL" id="BES88233.1"/>
    </source>
</evidence>
<keyword evidence="2 6" id="KW-0812">Transmembrane</keyword>
<dbReference type="Pfam" id="PF00083">
    <property type="entry name" value="Sugar_tr"/>
    <property type="match status" value="1"/>
</dbReference>
<feature type="transmembrane region" description="Helical" evidence="6">
    <location>
        <begin position="111"/>
        <end position="133"/>
    </location>
</feature>
<accession>A0ABN7A8B2</accession>
<dbReference type="PANTHER" id="PTHR48021:SF1">
    <property type="entry name" value="GH07001P-RELATED"/>
    <property type="match status" value="1"/>
</dbReference>
<dbReference type="InterPro" id="IPR005828">
    <property type="entry name" value="MFS_sugar_transport-like"/>
</dbReference>
<feature type="transmembrane region" description="Helical" evidence="6">
    <location>
        <begin position="86"/>
        <end position="105"/>
    </location>
</feature>
<dbReference type="InterPro" id="IPR036259">
    <property type="entry name" value="MFS_trans_sf"/>
</dbReference>
<name>A0ABN7A8B2_9HEMI</name>
<feature type="transmembrane region" description="Helical" evidence="6">
    <location>
        <begin position="352"/>
        <end position="375"/>
    </location>
</feature>
<evidence type="ECO:0000256" key="5">
    <source>
        <dbReference type="SAM" id="MobiDB-lite"/>
    </source>
</evidence>
<comment type="subcellular location">
    <subcellularLocation>
        <location evidence="1">Membrane</location>
        <topology evidence="1">Multi-pass membrane protein</topology>
    </subcellularLocation>
</comment>
<dbReference type="InterPro" id="IPR005829">
    <property type="entry name" value="Sugar_transporter_CS"/>
</dbReference>
<dbReference type="EMBL" id="AP028909">
    <property type="protein sequence ID" value="BES88233.1"/>
    <property type="molecule type" value="Genomic_DNA"/>
</dbReference>
<dbReference type="PROSITE" id="PS50850">
    <property type="entry name" value="MFS"/>
    <property type="match status" value="1"/>
</dbReference>
<feature type="transmembrane region" description="Helical" evidence="6">
    <location>
        <begin position="293"/>
        <end position="314"/>
    </location>
</feature>
<sequence>MERVGRCGLKGVVRQFIASTVTTWAYLIVGINYRWLGFSPYIIYLSGGHINLTPSDYIMMHSIYSLGSIVAPIPSGILVDYMGRKTGLLLTAAVPLTSWILIYFANHSAVLHVAELLAGFWDGIVRTAVPLYIGEIAEPRIRGALFAFVYVLAANGEIMQLIIVASMSYWNQAMMFGIISFIFIPILLMIPESPYWLVQVGIFEKAIKSLLWFRGGSKTSDVSEEFESIVAAHYWRQRRPKGLKTLWKSRGNRKALIIVTVLAVCKSTEETSWINLLSRFESSPDNNTARSSFYHIIGFTSIVTLGSICVTIFVDCFGRVPLLIVSCCGCFLSTFASFVYGCVQGSTAAPWLLYLLLAFFVFFNSLGLVQIPLIIQGEVYPPNYKADASGWAAMVLSITGLITKSSYEYVAMRLGTDFNFLMYAVMFLVILAFVWLYVIETKRKTLHQIQLELHARSSLHLISFSKRSLSGRRATGAANRNPQSTRDRLPDSTPNEPQQPESNETRKNDS</sequence>
<proteinExistence type="predicted"/>
<dbReference type="PROSITE" id="PS00217">
    <property type="entry name" value="SUGAR_TRANSPORT_2"/>
    <property type="match status" value="1"/>
</dbReference>
<feature type="transmembrane region" description="Helical" evidence="6">
    <location>
        <begin position="57"/>
        <end position="79"/>
    </location>
</feature>
<evidence type="ECO:0000313" key="9">
    <source>
        <dbReference type="Proteomes" id="UP001307889"/>
    </source>
</evidence>
<dbReference type="PROSITE" id="PS00216">
    <property type="entry name" value="SUGAR_TRANSPORT_1"/>
    <property type="match status" value="1"/>
</dbReference>
<feature type="transmembrane region" description="Helical" evidence="6">
    <location>
        <begin position="12"/>
        <end position="37"/>
    </location>
</feature>
<dbReference type="PANTHER" id="PTHR48021">
    <property type="match status" value="1"/>
</dbReference>
<protein>
    <submittedName>
        <fullName evidence="8">Facilitated trehalose transporter Tret1-like</fullName>
    </submittedName>
</protein>
<evidence type="ECO:0000256" key="4">
    <source>
        <dbReference type="ARBA" id="ARBA00023136"/>
    </source>
</evidence>
<feature type="transmembrane region" description="Helical" evidence="6">
    <location>
        <begin position="320"/>
        <end position="340"/>
    </location>
</feature>
<evidence type="ECO:0000256" key="3">
    <source>
        <dbReference type="ARBA" id="ARBA00022989"/>
    </source>
</evidence>
<reference evidence="8 9" key="1">
    <citation type="submission" date="2023-09" db="EMBL/GenBank/DDBJ databases">
        <title>Nesidiocoris tenuis whole genome shotgun sequence.</title>
        <authorList>
            <person name="Shibata T."/>
            <person name="Shimoda M."/>
            <person name="Kobayashi T."/>
            <person name="Uehara T."/>
        </authorList>
    </citation>
    <scope>NUCLEOTIDE SEQUENCE [LARGE SCALE GENOMIC DNA]</scope>
    <source>
        <strain evidence="8 9">Japan</strain>
    </source>
</reference>
<feature type="domain" description="Major facilitator superfamily (MFS) profile" evidence="7">
    <location>
        <begin position="18"/>
        <end position="442"/>
    </location>
</feature>
<keyword evidence="9" id="KW-1185">Reference proteome</keyword>
<organism evidence="8 9">
    <name type="scientific">Nesidiocoris tenuis</name>
    <dbReference type="NCBI Taxonomy" id="355587"/>
    <lineage>
        <taxon>Eukaryota</taxon>
        <taxon>Metazoa</taxon>
        <taxon>Ecdysozoa</taxon>
        <taxon>Arthropoda</taxon>
        <taxon>Hexapoda</taxon>
        <taxon>Insecta</taxon>
        <taxon>Pterygota</taxon>
        <taxon>Neoptera</taxon>
        <taxon>Paraneoptera</taxon>
        <taxon>Hemiptera</taxon>
        <taxon>Heteroptera</taxon>
        <taxon>Panheteroptera</taxon>
        <taxon>Cimicomorpha</taxon>
        <taxon>Miridae</taxon>
        <taxon>Dicyphina</taxon>
        <taxon>Nesidiocoris</taxon>
    </lineage>
</organism>
<feature type="transmembrane region" description="Helical" evidence="6">
    <location>
        <begin position="145"/>
        <end position="163"/>
    </location>
</feature>
<evidence type="ECO:0000256" key="2">
    <source>
        <dbReference type="ARBA" id="ARBA00022692"/>
    </source>
</evidence>
<dbReference type="Proteomes" id="UP001307889">
    <property type="component" value="Chromosome 1"/>
</dbReference>
<evidence type="ECO:0000256" key="1">
    <source>
        <dbReference type="ARBA" id="ARBA00004141"/>
    </source>
</evidence>
<dbReference type="InterPro" id="IPR050549">
    <property type="entry name" value="MFS_Trehalose_Transporter"/>
</dbReference>
<dbReference type="SUPFAM" id="SSF103473">
    <property type="entry name" value="MFS general substrate transporter"/>
    <property type="match status" value="1"/>
</dbReference>
<evidence type="ECO:0000259" key="7">
    <source>
        <dbReference type="PROSITE" id="PS50850"/>
    </source>
</evidence>
<dbReference type="Gene3D" id="1.20.1250.20">
    <property type="entry name" value="MFS general substrate transporter like domains"/>
    <property type="match status" value="1"/>
</dbReference>
<feature type="compositionally biased region" description="Polar residues" evidence="5">
    <location>
        <begin position="492"/>
        <end position="502"/>
    </location>
</feature>
<feature type="region of interest" description="Disordered" evidence="5">
    <location>
        <begin position="470"/>
        <end position="510"/>
    </location>
</feature>